<sequence length="266" mass="30294">MSNVTDPTYLKFCGQKLIEMYKWKREDRLHGGAIAYPLYAVPFVMVEHNYQPLNGRGKSDTAYRPDQHIYRIPTGDPRPILSKFDVNLNSTWQHTNPVDIPGLQTPLASPFYWNHYDLFGPILSLLQTELEGADKDRFFLPLTALYGRWCAEIGGNRGTAEPPPGTIGVGAAPAGLQCTWVKDKEDKIYFALGSSLAGFDWNAEGQVGKWKIRLRHTCFELLTGWNYIEKVEEKWYFQWSPLLGDKPKAGTHFGNCGETYLFLHML</sequence>
<dbReference type="EMBL" id="CM000588">
    <property type="protein sequence ID" value="EWG51696.1"/>
    <property type="molecule type" value="Genomic_DNA"/>
</dbReference>
<dbReference type="AlphaFoldDB" id="W7MKR2"/>
<dbReference type="Proteomes" id="UP000009096">
    <property type="component" value="Chromosome 11"/>
</dbReference>
<dbReference type="GeneID" id="30073712"/>
<keyword evidence="2" id="KW-1185">Reference proteome</keyword>
<dbReference type="RefSeq" id="XP_018757887.1">
    <property type="nucleotide sequence ID" value="XM_018906075.1"/>
</dbReference>
<reference evidence="1 2" key="1">
    <citation type="journal article" date="2010" name="Nature">
        <title>Comparative genomics reveals mobile pathogenicity chromosomes in Fusarium.</title>
        <authorList>
            <person name="Ma L.J."/>
            <person name="van der Does H.C."/>
            <person name="Borkovich K.A."/>
            <person name="Coleman J.J."/>
            <person name="Daboussi M.J."/>
            <person name="Di Pietro A."/>
            <person name="Dufresne M."/>
            <person name="Freitag M."/>
            <person name="Grabherr M."/>
            <person name="Henrissat B."/>
            <person name="Houterman P.M."/>
            <person name="Kang S."/>
            <person name="Shim W.B."/>
            <person name="Woloshuk C."/>
            <person name="Xie X."/>
            <person name="Xu J.R."/>
            <person name="Antoniw J."/>
            <person name="Baker S.E."/>
            <person name="Bluhm B.H."/>
            <person name="Breakspear A."/>
            <person name="Brown D.W."/>
            <person name="Butchko R.A."/>
            <person name="Chapman S."/>
            <person name="Coulson R."/>
            <person name="Coutinho P.M."/>
            <person name="Danchin E.G."/>
            <person name="Diener A."/>
            <person name="Gale L.R."/>
            <person name="Gardiner D.M."/>
            <person name="Goff S."/>
            <person name="Hammond-Kosack K.E."/>
            <person name="Hilburn K."/>
            <person name="Hua-Van A."/>
            <person name="Jonkers W."/>
            <person name="Kazan K."/>
            <person name="Kodira C.D."/>
            <person name="Koehrsen M."/>
            <person name="Kumar L."/>
            <person name="Lee Y.H."/>
            <person name="Li L."/>
            <person name="Manners J.M."/>
            <person name="Miranda-Saavedra D."/>
            <person name="Mukherjee M."/>
            <person name="Park G."/>
            <person name="Park J."/>
            <person name="Park S.Y."/>
            <person name="Proctor R.H."/>
            <person name="Regev A."/>
            <person name="Ruiz-Roldan M.C."/>
            <person name="Sain D."/>
            <person name="Sakthikumar S."/>
            <person name="Sykes S."/>
            <person name="Schwartz D.C."/>
            <person name="Turgeon B.G."/>
            <person name="Wapinski I."/>
            <person name="Yoder O."/>
            <person name="Young S."/>
            <person name="Zeng Q."/>
            <person name="Zhou S."/>
            <person name="Galagan J."/>
            <person name="Cuomo C.A."/>
            <person name="Kistler H.C."/>
            <person name="Rep M."/>
        </authorList>
    </citation>
    <scope>NUCLEOTIDE SEQUENCE [LARGE SCALE GENOMIC DNA]</scope>
    <source>
        <strain evidence="2">M3125 / FGSC 7600</strain>
    </source>
</reference>
<dbReference type="OrthoDB" id="5350472at2759"/>
<evidence type="ECO:0000313" key="1">
    <source>
        <dbReference type="EMBL" id="EWG51696.1"/>
    </source>
</evidence>
<accession>W7MKR2</accession>
<gene>
    <name evidence="1" type="ORF">FVEG_16836</name>
</gene>
<organism evidence="1 2">
    <name type="scientific">Gibberella moniliformis (strain M3125 / FGSC 7600)</name>
    <name type="common">Maize ear and stalk rot fungus</name>
    <name type="synonym">Fusarium verticillioides</name>
    <dbReference type="NCBI Taxonomy" id="334819"/>
    <lineage>
        <taxon>Eukaryota</taxon>
        <taxon>Fungi</taxon>
        <taxon>Dikarya</taxon>
        <taxon>Ascomycota</taxon>
        <taxon>Pezizomycotina</taxon>
        <taxon>Sordariomycetes</taxon>
        <taxon>Hypocreomycetidae</taxon>
        <taxon>Hypocreales</taxon>
        <taxon>Nectriaceae</taxon>
        <taxon>Fusarium</taxon>
        <taxon>Fusarium fujikuroi species complex</taxon>
    </lineage>
</organism>
<proteinExistence type="predicted"/>
<evidence type="ECO:0000313" key="2">
    <source>
        <dbReference type="Proteomes" id="UP000009096"/>
    </source>
</evidence>
<name>W7MKR2_GIBM7</name>
<protein>
    <submittedName>
        <fullName evidence="1">Uncharacterized protein</fullName>
    </submittedName>
</protein>
<dbReference type="EMBL" id="DS022256">
    <property type="protein sequence ID" value="EWG51696.1"/>
    <property type="molecule type" value="Genomic_DNA"/>
</dbReference>
<dbReference type="VEuPathDB" id="FungiDB:FVEG_16836"/>
<dbReference type="KEGG" id="fvr:FVEG_16836"/>